<organism evidence="2 3">
    <name type="scientific">Polyplosphaeria fusca</name>
    <dbReference type="NCBI Taxonomy" id="682080"/>
    <lineage>
        <taxon>Eukaryota</taxon>
        <taxon>Fungi</taxon>
        <taxon>Dikarya</taxon>
        <taxon>Ascomycota</taxon>
        <taxon>Pezizomycotina</taxon>
        <taxon>Dothideomycetes</taxon>
        <taxon>Pleosporomycetidae</taxon>
        <taxon>Pleosporales</taxon>
        <taxon>Tetraplosphaeriaceae</taxon>
        <taxon>Polyplosphaeria</taxon>
    </lineage>
</organism>
<dbReference type="SMART" id="SM00612">
    <property type="entry name" value="Kelch"/>
    <property type="match status" value="5"/>
</dbReference>
<dbReference type="Proteomes" id="UP000799444">
    <property type="component" value="Unassembled WGS sequence"/>
</dbReference>
<evidence type="ECO:0000313" key="2">
    <source>
        <dbReference type="EMBL" id="KAF2729684.1"/>
    </source>
</evidence>
<feature type="chain" id="PRO_5040462583" evidence="1">
    <location>
        <begin position="19"/>
        <end position="328"/>
    </location>
</feature>
<dbReference type="InterPro" id="IPR015915">
    <property type="entry name" value="Kelch-typ_b-propeller"/>
</dbReference>
<comment type="caution">
    <text evidence="2">The sequence shown here is derived from an EMBL/GenBank/DDBJ whole genome shotgun (WGS) entry which is preliminary data.</text>
</comment>
<reference evidence="2" key="1">
    <citation type="journal article" date="2020" name="Stud. Mycol.">
        <title>101 Dothideomycetes genomes: a test case for predicting lifestyles and emergence of pathogens.</title>
        <authorList>
            <person name="Haridas S."/>
            <person name="Albert R."/>
            <person name="Binder M."/>
            <person name="Bloem J."/>
            <person name="Labutti K."/>
            <person name="Salamov A."/>
            <person name="Andreopoulos B."/>
            <person name="Baker S."/>
            <person name="Barry K."/>
            <person name="Bills G."/>
            <person name="Bluhm B."/>
            <person name="Cannon C."/>
            <person name="Castanera R."/>
            <person name="Culley D."/>
            <person name="Daum C."/>
            <person name="Ezra D."/>
            <person name="Gonzalez J."/>
            <person name="Henrissat B."/>
            <person name="Kuo A."/>
            <person name="Liang C."/>
            <person name="Lipzen A."/>
            <person name="Lutzoni F."/>
            <person name="Magnuson J."/>
            <person name="Mondo S."/>
            <person name="Nolan M."/>
            <person name="Ohm R."/>
            <person name="Pangilinan J."/>
            <person name="Park H.-J."/>
            <person name="Ramirez L."/>
            <person name="Alfaro M."/>
            <person name="Sun H."/>
            <person name="Tritt A."/>
            <person name="Yoshinaga Y."/>
            <person name="Zwiers L.-H."/>
            <person name="Turgeon B."/>
            <person name="Goodwin S."/>
            <person name="Spatafora J."/>
            <person name="Crous P."/>
            <person name="Grigoriev I."/>
        </authorList>
    </citation>
    <scope>NUCLEOTIDE SEQUENCE</scope>
    <source>
        <strain evidence="2">CBS 125425</strain>
    </source>
</reference>
<keyword evidence="1" id="KW-0732">Signal</keyword>
<feature type="signal peptide" evidence="1">
    <location>
        <begin position="1"/>
        <end position="18"/>
    </location>
</feature>
<dbReference type="EMBL" id="ML996238">
    <property type="protein sequence ID" value="KAF2729684.1"/>
    <property type="molecule type" value="Genomic_DNA"/>
</dbReference>
<dbReference type="GO" id="GO:2000762">
    <property type="term" value="P:regulation of phenylpropanoid metabolic process"/>
    <property type="evidence" value="ECO:0007669"/>
    <property type="project" value="InterPro"/>
</dbReference>
<evidence type="ECO:0000256" key="1">
    <source>
        <dbReference type="SAM" id="SignalP"/>
    </source>
</evidence>
<dbReference type="PANTHER" id="PTHR46407:SF3">
    <property type="entry name" value="OS02G0208700 PROTEIN"/>
    <property type="match status" value="1"/>
</dbReference>
<dbReference type="PANTHER" id="PTHR46407">
    <property type="entry name" value="OS02G0208700 PROTEIN"/>
    <property type="match status" value="1"/>
</dbReference>
<proteinExistence type="predicted"/>
<dbReference type="InterPro" id="IPR044595">
    <property type="entry name" value="KMD1-4"/>
</dbReference>
<dbReference type="AlphaFoldDB" id="A0A9P4QNC4"/>
<dbReference type="InterPro" id="IPR011043">
    <property type="entry name" value="Gal_Oxase/kelch_b-propeller"/>
</dbReference>
<accession>A0A9P4QNC4</accession>
<dbReference type="Pfam" id="PF24681">
    <property type="entry name" value="Kelch_KLHDC2_KLHL20_DRC7"/>
    <property type="match status" value="1"/>
</dbReference>
<dbReference type="OrthoDB" id="45365at2759"/>
<gene>
    <name evidence="2" type="ORF">EJ04DRAFT_588362</name>
</gene>
<evidence type="ECO:0000313" key="3">
    <source>
        <dbReference type="Proteomes" id="UP000799444"/>
    </source>
</evidence>
<dbReference type="Pfam" id="PF01344">
    <property type="entry name" value="Kelch_1"/>
    <property type="match status" value="2"/>
</dbReference>
<dbReference type="SUPFAM" id="SSF50965">
    <property type="entry name" value="Galactose oxidase, central domain"/>
    <property type="match status" value="1"/>
</dbReference>
<keyword evidence="3" id="KW-1185">Reference proteome</keyword>
<name>A0A9P4QNC4_9PLEO</name>
<protein>
    <submittedName>
        <fullName evidence="2">Galactose oxidase</fullName>
    </submittedName>
</protein>
<sequence length="328" mass="33800">MRPISLLTWSIGLPAALAESWTVLASIPTGTLREHTTVALGSQVITLGGVVTGGATTKMVQVYDTTSNKWTRFADLPVPINHGNVAVVDGKIWLLGGLTSTSAAYTWKATTTAAVYDPTNGTWIPLEGLSTALARGASAVGVYNGTIYVAGGKAGTGAKSVDTVSAFDVASRKWLTSLPAAASRIPGARDHVGGAVVGHKFYVVGGRDTDTSNVKDTVFILDFEDLDAGWKTSAIKVPTARGGLATAAVGGKIYTFGGEGNQAAGSQGIFKESEVYDVAADSWAKLGPMSKPRHGTFAAEVGGKIYLPGGGTTNGLNSDVAYLDAYEP</sequence>
<dbReference type="Gene3D" id="2.120.10.80">
    <property type="entry name" value="Kelch-type beta propeller"/>
    <property type="match status" value="2"/>
</dbReference>
<dbReference type="InterPro" id="IPR006652">
    <property type="entry name" value="Kelch_1"/>
</dbReference>